<gene>
    <name evidence="2" type="ORF">ACFOM8_18465</name>
</gene>
<feature type="region of interest" description="Disordered" evidence="1">
    <location>
        <begin position="27"/>
        <end position="48"/>
    </location>
</feature>
<evidence type="ECO:0000313" key="3">
    <source>
        <dbReference type="Proteomes" id="UP001595539"/>
    </source>
</evidence>
<reference evidence="3" key="1">
    <citation type="journal article" date="2019" name="Int. J. Syst. Evol. Microbiol.">
        <title>The Global Catalogue of Microorganisms (GCM) 10K type strain sequencing project: providing services to taxonomists for standard genome sequencing and annotation.</title>
        <authorList>
            <consortium name="The Broad Institute Genomics Platform"/>
            <consortium name="The Broad Institute Genome Sequencing Center for Infectious Disease"/>
            <person name="Wu L."/>
            <person name="Ma J."/>
        </authorList>
    </citation>
    <scope>NUCLEOTIDE SEQUENCE [LARGE SCALE GENOMIC DNA]</scope>
    <source>
        <strain evidence="3">KCTC 42473</strain>
    </source>
</reference>
<sequence>MTEEVTDIGQRRLQPIQSEFRVPALGQDGWPSVVPDSGKSKDSGGFRIDFQINRQATVQK</sequence>
<keyword evidence="3" id="KW-1185">Reference proteome</keyword>
<evidence type="ECO:0000313" key="2">
    <source>
        <dbReference type="EMBL" id="MFC3631418.1"/>
    </source>
</evidence>
<organism evidence="2 3">
    <name type="scientific">Paracoccus angustae</name>
    <dbReference type="NCBI Taxonomy" id="1671480"/>
    <lineage>
        <taxon>Bacteria</taxon>
        <taxon>Pseudomonadati</taxon>
        <taxon>Pseudomonadota</taxon>
        <taxon>Alphaproteobacteria</taxon>
        <taxon>Rhodobacterales</taxon>
        <taxon>Paracoccaceae</taxon>
        <taxon>Paracoccus</taxon>
    </lineage>
</organism>
<protein>
    <submittedName>
        <fullName evidence="2">Uncharacterized protein</fullName>
    </submittedName>
</protein>
<dbReference type="Proteomes" id="UP001595539">
    <property type="component" value="Unassembled WGS sequence"/>
</dbReference>
<proteinExistence type="predicted"/>
<dbReference type="EMBL" id="JBHRXY010000028">
    <property type="protein sequence ID" value="MFC3631418.1"/>
    <property type="molecule type" value="Genomic_DNA"/>
</dbReference>
<name>A0ABV7U8Y3_9RHOB</name>
<comment type="caution">
    <text evidence="2">The sequence shown here is derived from an EMBL/GenBank/DDBJ whole genome shotgun (WGS) entry which is preliminary data.</text>
</comment>
<accession>A0ABV7U8Y3</accession>
<evidence type="ECO:0000256" key="1">
    <source>
        <dbReference type="SAM" id="MobiDB-lite"/>
    </source>
</evidence>